<proteinExistence type="predicted"/>
<name>A0ABR2GYZ7_9EUKA</name>
<reference evidence="1 2" key="1">
    <citation type="submission" date="2024-04" db="EMBL/GenBank/DDBJ databases">
        <title>Tritrichomonas musculus Genome.</title>
        <authorList>
            <person name="Alves-Ferreira E."/>
            <person name="Grigg M."/>
            <person name="Lorenzi H."/>
            <person name="Galac M."/>
        </authorList>
    </citation>
    <scope>NUCLEOTIDE SEQUENCE [LARGE SCALE GENOMIC DNA]</scope>
    <source>
        <strain evidence="1 2">EAF2021</strain>
    </source>
</reference>
<evidence type="ECO:0000313" key="1">
    <source>
        <dbReference type="EMBL" id="KAK8839167.1"/>
    </source>
</evidence>
<accession>A0ABR2GYZ7</accession>
<organism evidence="1 2">
    <name type="scientific">Tritrichomonas musculus</name>
    <dbReference type="NCBI Taxonomy" id="1915356"/>
    <lineage>
        <taxon>Eukaryota</taxon>
        <taxon>Metamonada</taxon>
        <taxon>Parabasalia</taxon>
        <taxon>Tritrichomonadida</taxon>
        <taxon>Tritrichomonadidae</taxon>
        <taxon>Tritrichomonas</taxon>
    </lineage>
</organism>
<dbReference type="Proteomes" id="UP001470230">
    <property type="component" value="Unassembled WGS sequence"/>
</dbReference>
<protein>
    <submittedName>
        <fullName evidence="1">Uncharacterized protein</fullName>
    </submittedName>
</protein>
<comment type="caution">
    <text evidence="1">The sequence shown here is derived from an EMBL/GenBank/DDBJ whole genome shotgun (WGS) entry which is preliminary data.</text>
</comment>
<gene>
    <name evidence="1" type="ORF">M9Y10_032094</name>
</gene>
<dbReference type="EMBL" id="JAPFFF010000052">
    <property type="protein sequence ID" value="KAK8839167.1"/>
    <property type="molecule type" value="Genomic_DNA"/>
</dbReference>
<sequence length="117" mass="13315">MPCYNTVKKIFEIKIEQYYLELTNIEFIDPVLNDMITNAQKHSIIPNLNETSLFKIYCTLALDACKITNPFIPSDDPVTSQTQNDVILSKKDELESLKQEVGFLDTESLCGLTPIQL</sequence>
<evidence type="ECO:0000313" key="2">
    <source>
        <dbReference type="Proteomes" id="UP001470230"/>
    </source>
</evidence>
<keyword evidence="2" id="KW-1185">Reference proteome</keyword>